<dbReference type="InterPro" id="IPR000550">
    <property type="entry name" value="Hppk"/>
</dbReference>
<dbReference type="Gene3D" id="3.30.70.560">
    <property type="entry name" value="7,8-Dihydro-6-hydroxymethylpterin-pyrophosphokinase HPPK"/>
    <property type="match status" value="1"/>
</dbReference>
<evidence type="ECO:0000256" key="8">
    <source>
        <dbReference type="ARBA" id="ARBA00022840"/>
    </source>
</evidence>
<gene>
    <name evidence="14" type="primary">folK</name>
    <name evidence="14" type="ORF">HER31_12725</name>
</gene>
<dbReference type="Pfam" id="PF01288">
    <property type="entry name" value="HPPK"/>
    <property type="match status" value="1"/>
</dbReference>
<sequence>MIRCYIALGANLAQPDQQLRQALQALAQLPQTSLVSHSQLYRSPPMAGMVQPDYCNAVAAIDTALSPIALLDHLQQLEHNQGRERHSRWGARTLDLDILLYGDQQIESERLTVPHYGIAERIFVLLPLFELAPALLLPDGKPLVSLVSNCPPQPLSLY</sequence>
<dbReference type="KEGG" id="fes:HER31_12725"/>
<feature type="domain" description="7,8-dihydro-6-hydroxymethylpterin-pyrophosphokinase" evidence="13">
    <location>
        <begin position="88"/>
        <end position="99"/>
    </location>
</feature>
<dbReference type="SUPFAM" id="SSF55083">
    <property type="entry name" value="6-hydroxymethyl-7,8-dihydropterin pyrophosphokinase, HPPK"/>
    <property type="match status" value="1"/>
</dbReference>
<dbReference type="GO" id="GO:0046654">
    <property type="term" value="P:tetrahydrofolate biosynthetic process"/>
    <property type="evidence" value="ECO:0007669"/>
    <property type="project" value="UniProtKB-UniPathway"/>
</dbReference>
<evidence type="ECO:0000259" key="13">
    <source>
        <dbReference type="PROSITE" id="PS00794"/>
    </source>
</evidence>
<dbReference type="PANTHER" id="PTHR43071">
    <property type="entry name" value="2-AMINO-4-HYDROXY-6-HYDROXYMETHYLDIHYDROPTERIDINE PYROPHOSPHOKINASE"/>
    <property type="match status" value="1"/>
</dbReference>
<evidence type="ECO:0000256" key="2">
    <source>
        <dbReference type="ARBA" id="ARBA00005810"/>
    </source>
</evidence>
<comment type="pathway">
    <text evidence="1">Cofactor biosynthesis; tetrahydrofolate biosynthesis; 2-amino-4-hydroxy-6-hydroxymethyl-7,8-dihydropteridine diphosphate from 7,8-dihydroneopterin triphosphate: step 4/4.</text>
</comment>
<evidence type="ECO:0000256" key="9">
    <source>
        <dbReference type="ARBA" id="ARBA00022909"/>
    </source>
</evidence>
<evidence type="ECO:0000313" key="15">
    <source>
        <dbReference type="Proteomes" id="UP000501602"/>
    </source>
</evidence>
<dbReference type="PANTHER" id="PTHR43071:SF1">
    <property type="entry name" value="2-AMINO-4-HYDROXY-6-HYDROXYMETHYLDIHYDROPTERIDINE PYROPHOSPHOKINASE"/>
    <property type="match status" value="1"/>
</dbReference>
<evidence type="ECO:0000256" key="1">
    <source>
        <dbReference type="ARBA" id="ARBA00005051"/>
    </source>
</evidence>
<organism evidence="14 15">
    <name type="scientific">Ferrimonas lipolytica</name>
    <dbReference type="NCBI Taxonomy" id="2724191"/>
    <lineage>
        <taxon>Bacteria</taxon>
        <taxon>Pseudomonadati</taxon>
        <taxon>Pseudomonadota</taxon>
        <taxon>Gammaproteobacteria</taxon>
        <taxon>Alteromonadales</taxon>
        <taxon>Ferrimonadaceae</taxon>
        <taxon>Ferrimonas</taxon>
    </lineage>
</organism>
<keyword evidence="8" id="KW-0067">ATP-binding</keyword>
<dbReference type="GO" id="GO:0003848">
    <property type="term" value="F:2-amino-4-hydroxy-6-hydroxymethyldihydropteridine diphosphokinase activity"/>
    <property type="evidence" value="ECO:0007669"/>
    <property type="project" value="UniProtKB-EC"/>
</dbReference>
<dbReference type="UniPathway" id="UPA00077">
    <property type="reaction ID" value="UER00155"/>
</dbReference>
<dbReference type="GO" id="GO:0046656">
    <property type="term" value="P:folic acid biosynthetic process"/>
    <property type="evidence" value="ECO:0007669"/>
    <property type="project" value="UniProtKB-KW"/>
</dbReference>
<dbReference type="InterPro" id="IPR035907">
    <property type="entry name" value="Hppk_sf"/>
</dbReference>
<dbReference type="Proteomes" id="UP000501602">
    <property type="component" value="Chromosome"/>
</dbReference>
<dbReference type="EC" id="2.7.6.3" evidence="3"/>
<reference evidence="14 15" key="1">
    <citation type="submission" date="2020-04" db="EMBL/GenBank/DDBJ databases">
        <title>Ferrimonas sp. S7 isolated from sea water.</title>
        <authorList>
            <person name="Bae S.S."/>
            <person name="Baek K."/>
        </authorList>
    </citation>
    <scope>NUCLEOTIDE SEQUENCE [LARGE SCALE GENOMIC DNA]</scope>
    <source>
        <strain evidence="14 15">S7</strain>
    </source>
</reference>
<keyword evidence="7 14" id="KW-0418">Kinase</keyword>
<dbReference type="EMBL" id="CP051180">
    <property type="protein sequence ID" value="QIZ77684.1"/>
    <property type="molecule type" value="Genomic_DNA"/>
</dbReference>
<evidence type="ECO:0000256" key="12">
    <source>
        <dbReference type="ARBA" id="ARBA00033413"/>
    </source>
</evidence>
<dbReference type="GO" id="GO:0005524">
    <property type="term" value="F:ATP binding"/>
    <property type="evidence" value="ECO:0007669"/>
    <property type="project" value="UniProtKB-KW"/>
</dbReference>
<comment type="function">
    <text evidence="10">Catalyzes the transfer of pyrophosphate from adenosine triphosphate (ATP) to 6-hydroxymethyl-7,8-dihydropterin, an enzymatic step in folate biosynthesis pathway.</text>
</comment>
<evidence type="ECO:0000256" key="6">
    <source>
        <dbReference type="ARBA" id="ARBA00022741"/>
    </source>
</evidence>
<evidence type="ECO:0000256" key="4">
    <source>
        <dbReference type="ARBA" id="ARBA00016218"/>
    </source>
</evidence>
<dbReference type="NCBIfam" id="TIGR01498">
    <property type="entry name" value="folK"/>
    <property type="match status" value="1"/>
</dbReference>
<keyword evidence="9" id="KW-0289">Folate biosynthesis</keyword>
<keyword evidence="5 14" id="KW-0808">Transferase</keyword>
<evidence type="ECO:0000256" key="10">
    <source>
        <dbReference type="ARBA" id="ARBA00029409"/>
    </source>
</evidence>
<evidence type="ECO:0000313" key="14">
    <source>
        <dbReference type="EMBL" id="QIZ77684.1"/>
    </source>
</evidence>
<dbReference type="CDD" id="cd00483">
    <property type="entry name" value="HPPK"/>
    <property type="match status" value="1"/>
</dbReference>
<keyword evidence="15" id="KW-1185">Reference proteome</keyword>
<dbReference type="AlphaFoldDB" id="A0A6H1UF64"/>
<dbReference type="RefSeq" id="WP_168660943.1">
    <property type="nucleotide sequence ID" value="NZ_CP051180.1"/>
</dbReference>
<dbReference type="PROSITE" id="PS00794">
    <property type="entry name" value="HPPK"/>
    <property type="match status" value="1"/>
</dbReference>
<evidence type="ECO:0000256" key="11">
    <source>
        <dbReference type="ARBA" id="ARBA00029766"/>
    </source>
</evidence>
<proteinExistence type="inferred from homology"/>
<dbReference type="GO" id="GO:0016301">
    <property type="term" value="F:kinase activity"/>
    <property type="evidence" value="ECO:0007669"/>
    <property type="project" value="UniProtKB-KW"/>
</dbReference>
<comment type="similarity">
    <text evidence="2">Belongs to the HPPK family.</text>
</comment>
<evidence type="ECO:0000256" key="3">
    <source>
        <dbReference type="ARBA" id="ARBA00013253"/>
    </source>
</evidence>
<evidence type="ECO:0000256" key="7">
    <source>
        <dbReference type="ARBA" id="ARBA00022777"/>
    </source>
</evidence>
<name>A0A6H1UF64_9GAMM</name>
<accession>A0A6H1UF64</accession>
<protein>
    <recommendedName>
        <fullName evidence="4">2-amino-4-hydroxy-6-hydroxymethyldihydropteridine pyrophosphokinase</fullName>
        <ecNumber evidence="3">2.7.6.3</ecNumber>
    </recommendedName>
    <alternativeName>
        <fullName evidence="11">6-hydroxymethyl-7,8-dihydropterin pyrophosphokinase</fullName>
    </alternativeName>
    <alternativeName>
        <fullName evidence="12">7,8-dihydro-6-hydroxymethylpterin-pyrophosphokinase</fullName>
    </alternativeName>
</protein>
<evidence type="ECO:0000256" key="5">
    <source>
        <dbReference type="ARBA" id="ARBA00022679"/>
    </source>
</evidence>
<keyword evidence="6" id="KW-0547">Nucleotide-binding</keyword>